<accession>A0ACC3NF44</accession>
<protein>
    <submittedName>
        <fullName evidence="1">Transcription factor IIF subunit tfg1</fullName>
    </submittedName>
</protein>
<dbReference type="EMBL" id="JAUTXU010000046">
    <property type="protein sequence ID" value="KAK3715856.1"/>
    <property type="molecule type" value="Genomic_DNA"/>
</dbReference>
<proteinExistence type="predicted"/>
<name>A0ACC3NF44_9PEZI</name>
<sequence>MSASPAKQPSGPNARTPNGSGPAMRMKAPVSIFTQKKKPAKKPPQPAQRPAAPSQGMNGAPHGQPMTNGVNPPAVVEDAEKYNEYPIYVSKEQIMEGLHYHAMKLHSKADQDGVGVPVNPYDESQFTRPVRLHRRNARDKMEIAEQSDAASGMDDKEREQMSIKRAERQAEREANQALIAPTGGDTKNPQKRKKPQKKVEDVYFDENNPKQKARAQLRYEEARPWHLEDFEGKNTWVGNYEEPPSNSSVMFEIGVSGFRMVPVEKWYKFSERNRFSVMDSDAVEKHMSKKVKAPRWFLGTQQANDDERKQKVLQMRKQRQAEMRGGDDDEQDPFMKREDYQADVDEIDFEFNDEFQDDDEGFMFGDQQDDDQKEIEKRIREEQRTANLGGTGVKDEDRDWDAEEEREKRAEQDEKRRTKRMRRQLIKKERKNEYDSDSDRGEFSESEESEDSEEERERLEEERKQEELRKLNGDKSGASTKGTNTPTGRSEKRDTSKSLGASLKRPGSPDLSEMSGNESSRKKVKGANGRAVLSAPNGARSLSPEAAKPKRTGTGGGYGSGSDTDTSRTGRPKIRLRNTPPASPHESDTPTGSRAASPSGTGSRAQSPQRKAPTFPTLEEVRGAIPPNGIDLRELANIFKPRVIGRQPEFIALVKMAGKQDNATKRIMRKEERDAPRPSVER</sequence>
<evidence type="ECO:0000313" key="2">
    <source>
        <dbReference type="Proteomes" id="UP001281147"/>
    </source>
</evidence>
<evidence type="ECO:0000313" key="1">
    <source>
        <dbReference type="EMBL" id="KAK3715856.1"/>
    </source>
</evidence>
<keyword evidence="2" id="KW-1185">Reference proteome</keyword>
<reference evidence="1" key="1">
    <citation type="submission" date="2023-07" db="EMBL/GenBank/DDBJ databases">
        <title>Black Yeasts Isolated from many extreme environments.</title>
        <authorList>
            <person name="Coleine C."/>
            <person name="Stajich J.E."/>
            <person name="Selbmann L."/>
        </authorList>
    </citation>
    <scope>NUCLEOTIDE SEQUENCE</scope>
    <source>
        <strain evidence="1">CCFEE 5714</strain>
    </source>
</reference>
<organism evidence="1 2">
    <name type="scientific">Vermiconidia calcicola</name>
    <dbReference type="NCBI Taxonomy" id="1690605"/>
    <lineage>
        <taxon>Eukaryota</taxon>
        <taxon>Fungi</taxon>
        <taxon>Dikarya</taxon>
        <taxon>Ascomycota</taxon>
        <taxon>Pezizomycotina</taxon>
        <taxon>Dothideomycetes</taxon>
        <taxon>Dothideomycetidae</taxon>
        <taxon>Mycosphaerellales</taxon>
        <taxon>Extremaceae</taxon>
        <taxon>Vermiconidia</taxon>
    </lineage>
</organism>
<dbReference type="Proteomes" id="UP001281147">
    <property type="component" value="Unassembled WGS sequence"/>
</dbReference>
<comment type="caution">
    <text evidence="1">The sequence shown here is derived from an EMBL/GenBank/DDBJ whole genome shotgun (WGS) entry which is preliminary data.</text>
</comment>
<gene>
    <name evidence="1" type="primary">TFG1_1</name>
    <name evidence="1" type="ORF">LTR37_006839</name>
</gene>